<proteinExistence type="predicted"/>
<reference evidence="1 2" key="1">
    <citation type="submission" date="2015-03" db="EMBL/GenBank/DDBJ databases">
        <authorList>
            <person name="Murphy D."/>
        </authorList>
    </citation>
    <scope>NUCLEOTIDE SEQUENCE [LARGE SCALE GENOMIC DNA]</scope>
    <source>
        <strain evidence="1 2">OL-4</strain>
    </source>
</reference>
<dbReference type="Proteomes" id="UP000045545">
    <property type="component" value="Unassembled WGS sequence"/>
</dbReference>
<evidence type="ECO:0000313" key="2">
    <source>
        <dbReference type="Proteomes" id="UP000045545"/>
    </source>
</evidence>
<dbReference type="STRING" id="690567.522"/>
<dbReference type="AlphaFoldDB" id="A0A0E4G9S6"/>
<gene>
    <name evidence="1" type="ORF">522</name>
</gene>
<name>A0A0E4G9S6_9FIRM</name>
<dbReference type="EMBL" id="CGIH01000005">
    <property type="protein sequence ID" value="CFX11863.1"/>
    <property type="molecule type" value="Genomic_DNA"/>
</dbReference>
<organism evidence="1 2">
    <name type="scientific">Syntrophomonas zehnderi OL-4</name>
    <dbReference type="NCBI Taxonomy" id="690567"/>
    <lineage>
        <taxon>Bacteria</taxon>
        <taxon>Bacillati</taxon>
        <taxon>Bacillota</taxon>
        <taxon>Clostridia</taxon>
        <taxon>Eubacteriales</taxon>
        <taxon>Syntrophomonadaceae</taxon>
        <taxon>Syntrophomonas</taxon>
    </lineage>
</organism>
<accession>A0A0E4G9S6</accession>
<evidence type="ECO:0000313" key="1">
    <source>
        <dbReference type="EMBL" id="CFX11863.1"/>
    </source>
</evidence>
<sequence>MVMICTSTDYLNNKSEKMKGGIPQVISLTEWSTT</sequence>
<keyword evidence="2" id="KW-1185">Reference proteome</keyword>
<protein>
    <submittedName>
        <fullName evidence="1">Uncharacterized</fullName>
    </submittedName>
</protein>